<keyword evidence="2" id="KW-0732">Signal</keyword>
<gene>
    <name evidence="3" type="ORF">ACFOGJ_04810</name>
</gene>
<proteinExistence type="predicted"/>
<keyword evidence="4" id="KW-1185">Reference proteome</keyword>
<protein>
    <recommendedName>
        <fullName evidence="5">Caspase family protein</fullName>
    </recommendedName>
</protein>
<sequence>MKGAAALRFILAILVVMASRDALADRQPHLLAIAACPPWVSFGDEESDRLARQSCGHALDSIARAATRHLDVAPERITRLLDQAATRAGVEAAFAGLRAVLGPDDRLYVYLNLHGGPSAGDYKGYPIVDETLALWTAEVPAAPYTEHGFMFVKTMRDLILAVPAGEIVIIVDSCHSGLGFDDFRFVPRSLEAAGRRVAVIFSSREGQVAHFTPDLREALFTRMLSSALEVSPTERLARAVDLAAHATRDSVRALCAAPAVGTEPPAAGLDFLTYCTQDPVVFDPHGLLDDIVVAPALRDDASAAPAAGGTVPGRLIRRHDAGPASVPR</sequence>
<feature type="chain" id="PRO_5046555875" description="Caspase family protein" evidence="2">
    <location>
        <begin position="25"/>
        <end position="328"/>
    </location>
</feature>
<dbReference type="RefSeq" id="WP_379898564.1">
    <property type="nucleotide sequence ID" value="NZ_JBHRTR010000014.1"/>
</dbReference>
<evidence type="ECO:0000256" key="1">
    <source>
        <dbReference type="SAM" id="MobiDB-lite"/>
    </source>
</evidence>
<dbReference type="Proteomes" id="UP001595528">
    <property type="component" value="Unassembled WGS sequence"/>
</dbReference>
<evidence type="ECO:0000313" key="4">
    <source>
        <dbReference type="Proteomes" id="UP001595528"/>
    </source>
</evidence>
<evidence type="ECO:0008006" key="5">
    <source>
        <dbReference type="Google" id="ProtNLM"/>
    </source>
</evidence>
<dbReference type="Gene3D" id="3.40.50.1460">
    <property type="match status" value="1"/>
</dbReference>
<accession>A0ABV7KW12</accession>
<evidence type="ECO:0000256" key="2">
    <source>
        <dbReference type="SAM" id="SignalP"/>
    </source>
</evidence>
<reference evidence="4" key="1">
    <citation type="journal article" date="2019" name="Int. J. Syst. Evol. Microbiol.">
        <title>The Global Catalogue of Microorganisms (GCM) 10K type strain sequencing project: providing services to taxonomists for standard genome sequencing and annotation.</title>
        <authorList>
            <consortium name="The Broad Institute Genomics Platform"/>
            <consortium name="The Broad Institute Genome Sequencing Center for Infectious Disease"/>
            <person name="Wu L."/>
            <person name="Ma J."/>
        </authorList>
    </citation>
    <scope>NUCLEOTIDE SEQUENCE [LARGE SCALE GENOMIC DNA]</scope>
    <source>
        <strain evidence="4">KCTC 42964</strain>
    </source>
</reference>
<feature type="signal peptide" evidence="2">
    <location>
        <begin position="1"/>
        <end position="24"/>
    </location>
</feature>
<evidence type="ECO:0000313" key="3">
    <source>
        <dbReference type="EMBL" id="MFC3226538.1"/>
    </source>
</evidence>
<name>A0ABV7KW12_9PROT</name>
<feature type="region of interest" description="Disordered" evidence="1">
    <location>
        <begin position="303"/>
        <end position="328"/>
    </location>
</feature>
<comment type="caution">
    <text evidence="3">The sequence shown here is derived from an EMBL/GenBank/DDBJ whole genome shotgun (WGS) entry which is preliminary data.</text>
</comment>
<organism evidence="3 4">
    <name type="scientific">Marinibaculum pumilum</name>
    <dbReference type="NCBI Taxonomy" id="1766165"/>
    <lineage>
        <taxon>Bacteria</taxon>
        <taxon>Pseudomonadati</taxon>
        <taxon>Pseudomonadota</taxon>
        <taxon>Alphaproteobacteria</taxon>
        <taxon>Rhodospirillales</taxon>
        <taxon>Rhodospirillaceae</taxon>
        <taxon>Marinibaculum</taxon>
    </lineage>
</organism>
<dbReference type="EMBL" id="JBHRTR010000014">
    <property type="protein sequence ID" value="MFC3226538.1"/>
    <property type="molecule type" value="Genomic_DNA"/>
</dbReference>